<protein>
    <submittedName>
        <fullName evidence="11">Alpha amylase catalytic region</fullName>
    </submittedName>
</protein>
<evidence type="ECO:0000256" key="2">
    <source>
        <dbReference type="ARBA" id="ARBA00008061"/>
    </source>
</evidence>
<feature type="active site" description="Nucleophile" evidence="7">
    <location>
        <position position="239"/>
    </location>
</feature>
<feature type="binding site" evidence="8">
    <location>
        <position position="302"/>
    </location>
    <ligand>
        <name>Ca(2+)</name>
        <dbReference type="ChEBI" id="CHEBI:29108"/>
        <label>3</label>
    </ligand>
</feature>
<dbReference type="AlphaFoldDB" id="B9XM35"/>
<feature type="transmembrane region" description="Helical" evidence="9">
    <location>
        <begin position="32"/>
        <end position="58"/>
    </location>
</feature>
<keyword evidence="4" id="KW-0378">Hydrolase</keyword>
<dbReference type="CDD" id="cd11314">
    <property type="entry name" value="AmyAc_arch_bac_plant_AmyA"/>
    <property type="match status" value="1"/>
</dbReference>
<dbReference type="SMART" id="SM00642">
    <property type="entry name" value="Aamy"/>
    <property type="match status" value="1"/>
</dbReference>
<dbReference type="PIRSF" id="PIRSF001021">
    <property type="entry name" value="Alph-amls_thrmst"/>
    <property type="match status" value="1"/>
</dbReference>
<proteinExistence type="inferred from homology"/>
<keyword evidence="5" id="KW-0119">Carbohydrate metabolism</keyword>
<feature type="active site" description="Proton donor" evidence="7">
    <location>
        <position position="264"/>
    </location>
</feature>
<dbReference type="RefSeq" id="WP_007416874.1">
    <property type="nucleotide sequence ID" value="NZ_ABOX02000032.1"/>
</dbReference>
<feature type="binding site" evidence="8">
    <location>
        <position position="428"/>
    </location>
    <ligand>
        <name>Ca(2+)</name>
        <dbReference type="ChEBI" id="CHEBI:29108"/>
        <label>3</label>
    </ligand>
</feature>
<comment type="caution">
    <text evidence="11">The sequence shown here is derived from an EMBL/GenBank/DDBJ whole genome shotgun (WGS) entry which is preliminary data.</text>
</comment>
<sequence precursor="true">MSNQRIKTKLPPRIVPAIAGFQRRTFTKQATALLVLLVAFVYSTSSLLAGVMMQGFYWNTPGGWYNTMSGQAASLKNMTGGYGINRIWFPVPQKSASGGYSMGYDPFDYYDLGSYSQNGGPGTHFGTQAELKSAISAYKAQGVSCIADIVLNHRSGGRGEANPVAGGTTYTDFSGVASGMCKWHWDSFHPNNYETSDEGTFGGYPDICYTAGSAYNDMKAWLNWLKSTSNAGFDGWRYDYTKGYHSWVVHDMNASSSPSFSVGEYWDSNTGLLDTWTSAANSSAFDFAAYYTLQSICNNTGGGGYLPDLLDPSKCYAAKNPGRAVTFVANHDTDQITTDKMLGYAFIITYQGYPCIFWQDYFNYGLATGGGSGAGWGNGIKQLVWCREKLANGGPNIQIMKSNDGDCLIYGSYGVSASSPGYIVVINDNSSAWKGYTVNTGNAYLKSKTLKAYAWSSTVSGQNYAPNNQNCDGSGNVQVWAAPRGYAVYSVNGL</sequence>
<dbReference type="EMBL" id="ABOX02000032">
    <property type="protein sequence ID" value="EEF59163.1"/>
    <property type="molecule type" value="Genomic_DNA"/>
</dbReference>
<keyword evidence="6" id="KW-0326">Glycosidase</keyword>
<dbReference type="Gene3D" id="3.20.20.80">
    <property type="entry name" value="Glycosidases"/>
    <property type="match status" value="1"/>
</dbReference>
<dbReference type="InterPro" id="IPR006047">
    <property type="entry name" value="GH13_cat_dom"/>
</dbReference>
<organism evidence="11 12">
    <name type="scientific">Pedosphaera parvula (strain Ellin514)</name>
    <dbReference type="NCBI Taxonomy" id="320771"/>
    <lineage>
        <taxon>Bacteria</taxon>
        <taxon>Pseudomonadati</taxon>
        <taxon>Verrucomicrobiota</taxon>
        <taxon>Pedosphaerae</taxon>
        <taxon>Pedosphaerales</taxon>
        <taxon>Pedosphaeraceae</taxon>
        <taxon>Pedosphaera</taxon>
    </lineage>
</organism>
<evidence type="ECO:0000313" key="12">
    <source>
        <dbReference type="Proteomes" id="UP000003688"/>
    </source>
</evidence>
<feature type="domain" description="Glycosyl hydrolase family 13 catalytic" evidence="10">
    <location>
        <begin position="50"/>
        <end position="387"/>
    </location>
</feature>
<dbReference type="InterPro" id="IPR017853">
    <property type="entry name" value="GH"/>
</dbReference>
<evidence type="ECO:0000256" key="9">
    <source>
        <dbReference type="SAM" id="Phobius"/>
    </source>
</evidence>
<evidence type="ECO:0000256" key="5">
    <source>
        <dbReference type="ARBA" id="ARBA00023277"/>
    </source>
</evidence>
<keyword evidence="9" id="KW-0472">Membrane</keyword>
<evidence type="ECO:0000259" key="10">
    <source>
        <dbReference type="SMART" id="SM00642"/>
    </source>
</evidence>
<feature type="binding site" evidence="8">
    <location>
        <position position="406"/>
    </location>
    <ligand>
        <name>Ca(2+)</name>
        <dbReference type="ChEBI" id="CHEBI:29108"/>
        <label>3</label>
    </ligand>
</feature>
<comment type="cofactor">
    <cofactor evidence="1">
        <name>Ca(2+)</name>
        <dbReference type="ChEBI" id="CHEBI:29108"/>
    </cofactor>
</comment>
<evidence type="ECO:0000256" key="7">
    <source>
        <dbReference type="PIRSR" id="PIRSR001021-1"/>
    </source>
</evidence>
<keyword evidence="12" id="KW-1185">Reference proteome</keyword>
<dbReference type="Proteomes" id="UP000003688">
    <property type="component" value="Unassembled WGS sequence"/>
</dbReference>
<dbReference type="InterPro" id="IPR013780">
    <property type="entry name" value="Glyco_hydro_b"/>
</dbReference>
<evidence type="ECO:0000313" key="11">
    <source>
        <dbReference type="EMBL" id="EEF59163.1"/>
    </source>
</evidence>
<keyword evidence="9" id="KW-0812">Transmembrane</keyword>
<evidence type="ECO:0000256" key="3">
    <source>
        <dbReference type="ARBA" id="ARBA00022723"/>
    </source>
</evidence>
<dbReference type="InterPro" id="IPR006046">
    <property type="entry name" value="Alpha_amylase"/>
</dbReference>
<comment type="similarity">
    <text evidence="2">Belongs to the glycosyl hydrolase 13 family.</text>
</comment>
<dbReference type="PRINTS" id="PR00110">
    <property type="entry name" value="ALPHAAMYLASE"/>
</dbReference>
<feature type="binding site" evidence="8">
    <location>
        <position position="152"/>
    </location>
    <ligand>
        <name>Ca(2+)</name>
        <dbReference type="ChEBI" id="CHEBI:29108"/>
        <label>1</label>
    </ligand>
</feature>
<name>B9XM35_PEDPL</name>
<accession>B9XM35</accession>
<evidence type="ECO:0000256" key="8">
    <source>
        <dbReference type="PIRSR" id="PIRSR001021-2"/>
    </source>
</evidence>
<dbReference type="STRING" id="320771.Cflav_PD1655"/>
<dbReference type="InterPro" id="IPR013776">
    <property type="entry name" value="A-amylase_thermo"/>
</dbReference>
<evidence type="ECO:0000256" key="6">
    <source>
        <dbReference type="ARBA" id="ARBA00023295"/>
    </source>
</evidence>
<keyword evidence="8" id="KW-0106">Calcium</keyword>
<evidence type="ECO:0000256" key="4">
    <source>
        <dbReference type="ARBA" id="ARBA00022801"/>
    </source>
</evidence>
<dbReference type="PANTHER" id="PTHR43447">
    <property type="entry name" value="ALPHA-AMYLASE"/>
    <property type="match status" value="1"/>
</dbReference>
<dbReference type="GO" id="GO:0005509">
    <property type="term" value="F:calcium ion binding"/>
    <property type="evidence" value="ECO:0007669"/>
    <property type="project" value="InterPro"/>
</dbReference>
<dbReference type="OrthoDB" id="9805159at2"/>
<gene>
    <name evidence="11" type="ORF">Cflav_PD1655</name>
</gene>
<feature type="binding site" evidence="8">
    <location>
        <position position="206"/>
    </location>
    <ligand>
        <name>Ca(2+)</name>
        <dbReference type="ChEBI" id="CHEBI:29108"/>
        <label>1</label>
    </ligand>
</feature>
<keyword evidence="3 8" id="KW-0479">Metal-binding</keyword>
<reference evidence="11 12" key="1">
    <citation type="journal article" date="2011" name="J. Bacteriol.">
        <title>Genome sequence of 'Pedosphaera parvula' Ellin514, an aerobic Verrucomicrobial isolate from pasture soil.</title>
        <authorList>
            <person name="Kant R."/>
            <person name="van Passel M.W."/>
            <person name="Sangwan P."/>
            <person name="Palva A."/>
            <person name="Lucas S."/>
            <person name="Copeland A."/>
            <person name="Lapidus A."/>
            <person name="Glavina Del Rio T."/>
            <person name="Dalin E."/>
            <person name="Tice H."/>
            <person name="Bruce D."/>
            <person name="Goodwin L."/>
            <person name="Pitluck S."/>
            <person name="Chertkov O."/>
            <person name="Larimer F.W."/>
            <person name="Land M.L."/>
            <person name="Hauser L."/>
            <person name="Brettin T.S."/>
            <person name="Detter J.C."/>
            <person name="Han S."/>
            <person name="de Vos W.M."/>
            <person name="Janssen P.H."/>
            <person name="Smidt H."/>
        </authorList>
    </citation>
    <scope>NUCLEOTIDE SEQUENCE [LARGE SCALE GENOMIC DNA]</scope>
    <source>
        <strain evidence="11 12">Ellin514</strain>
    </source>
</reference>
<dbReference type="GO" id="GO:0005975">
    <property type="term" value="P:carbohydrate metabolic process"/>
    <property type="evidence" value="ECO:0007669"/>
    <property type="project" value="InterPro"/>
</dbReference>
<dbReference type="GO" id="GO:0004556">
    <property type="term" value="F:alpha-amylase activity"/>
    <property type="evidence" value="ECO:0007669"/>
    <property type="project" value="InterPro"/>
</dbReference>
<dbReference type="SUPFAM" id="SSF51445">
    <property type="entry name" value="(Trans)glycosidases"/>
    <property type="match status" value="1"/>
</dbReference>
<dbReference type="Gene3D" id="2.60.40.1180">
    <property type="entry name" value="Golgi alpha-mannosidase II"/>
    <property type="match status" value="1"/>
</dbReference>
<keyword evidence="9" id="KW-1133">Transmembrane helix</keyword>
<evidence type="ECO:0000256" key="1">
    <source>
        <dbReference type="ARBA" id="ARBA00001913"/>
    </source>
</evidence>